<keyword evidence="5" id="KW-0067">ATP-binding</keyword>
<evidence type="ECO:0000259" key="6">
    <source>
        <dbReference type="Pfam" id="PF00294"/>
    </source>
</evidence>
<dbReference type="PANTHER" id="PTHR43085:SF1">
    <property type="entry name" value="PSEUDOURIDINE KINASE-RELATED"/>
    <property type="match status" value="1"/>
</dbReference>
<keyword evidence="4 7" id="KW-0418">Kinase</keyword>
<dbReference type="Pfam" id="PF00294">
    <property type="entry name" value="PfkB"/>
    <property type="match status" value="1"/>
</dbReference>
<accession>A0ABQ1MWT8</accession>
<evidence type="ECO:0000256" key="2">
    <source>
        <dbReference type="ARBA" id="ARBA00022679"/>
    </source>
</evidence>
<protein>
    <submittedName>
        <fullName evidence="7">Sugar kinase YdjE</fullName>
    </submittedName>
</protein>
<keyword evidence="3" id="KW-0547">Nucleotide-binding</keyword>
<keyword evidence="2" id="KW-0808">Transferase</keyword>
<keyword evidence="8" id="KW-1185">Reference proteome</keyword>
<gene>
    <name evidence="7" type="primary">ydjE</name>
    <name evidence="7" type="ORF">GCM10010993_28100</name>
</gene>
<evidence type="ECO:0000256" key="5">
    <source>
        <dbReference type="ARBA" id="ARBA00022840"/>
    </source>
</evidence>
<organism evidence="7 8">
    <name type="scientific">Belliella aquatica</name>
    <dbReference type="NCBI Taxonomy" id="1323734"/>
    <lineage>
        <taxon>Bacteria</taxon>
        <taxon>Pseudomonadati</taxon>
        <taxon>Bacteroidota</taxon>
        <taxon>Cytophagia</taxon>
        <taxon>Cytophagales</taxon>
        <taxon>Cyclobacteriaceae</taxon>
        <taxon>Belliella</taxon>
    </lineage>
</organism>
<dbReference type="SUPFAM" id="SSF53613">
    <property type="entry name" value="Ribokinase-like"/>
    <property type="match status" value="1"/>
</dbReference>
<dbReference type="PANTHER" id="PTHR43085">
    <property type="entry name" value="HEXOKINASE FAMILY MEMBER"/>
    <property type="match status" value="1"/>
</dbReference>
<dbReference type="RefSeq" id="WP_188443733.1">
    <property type="nucleotide sequence ID" value="NZ_BMFD01000011.1"/>
</dbReference>
<proteinExistence type="inferred from homology"/>
<dbReference type="InterPro" id="IPR011611">
    <property type="entry name" value="PfkB_dom"/>
</dbReference>
<dbReference type="EMBL" id="BMFD01000011">
    <property type="protein sequence ID" value="GGC47970.1"/>
    <property type="molecule type" value="Genomic_DNA"/>
</dbReference>
<comment type="similarity">
    <text evidence="1">Belongs to the carbohydrate kinase PfkB family.</text>
</comment>
<reference evidence="8" key="1">
    <citation type="journal article" date="2019" name="Int. J. Syst. Evol. Microbiol.">
        <title>The Global Catalogue of Microorganisms (GCM) 10K type strain sequencing project: providing services to taxonomists for standard genome sequencing and annotation.</title>
        <authorList>
            <consortium name="The Broad Institute Genomics Platform"/>
            <consortium name="The Broad Institute Genome Sequencing Center for Infectious Disease"/>
            <person name="Wu L."/>
            <person name="Ma J."/>
        </authorList>
    </citation>
    <scope>NUCLEOTIDE SEQUENCE [LARGE SCALE GENOMIC DNA]</scope>
    <source>
        <strain evidence="8">CGMCC 1.12479</strain>
    </source>
</reference>
<evidence type="ECO:0000313" key="7">
    <source>
        <dbReference type="EMBL" id="GGC47970.1"/>
    </source>
</evidence>
<feature type="domain" description="Carbohydrate kinase PfkB" evidence="6">
    <location>
        <begin position="6"/>
        <end position="296"/>
    </location>
</feature>
<dbReference type="InterPro" id="IPR050306">
    <property type="entry name" value="PfkB_Carbo_kinase"/>
</dbReference>
<name>A0ABQ1MWT8_9BACT</name>
<evidence type="ECO:0000256" key="3">
    <source>
        <dbReference type="ARBA" id="ARBA00022741"/>
    </source>
</evidence>
<evidence type="ECO:0000256" key="1">
    <source>
        <dbReference type="ARBA" id="ARBA00010688"/>
    </source>
</evidence>
<sequence length="305" mass="33895">MNKEFDIVVVGELLVDLIGHEIRDEIFRTHSFRRFQGGSPANLGANMTRLGKKVMLISSVGKDGMGEYLIHELENLGLSISNIKERDSHPTSLVLLSRSHGTPDFIAYREADRLIHSEDIQDEMLSKAKLFHTTCFALSKEPAQSSILDGADRAYKLGVQLSIDLNYAPSIWPDHAEALRVVKQYCSLSPFVKVSQDDCNRIFQREIPEQEAIEIIKSWGAKLICFTKGKEGSHLSLEDNRSIIVPADEVKVMGDATGAGDAYWAGFLSAWLEKKDWVSCVKAASKMAAFKLSTDGPLPEKVILD</sequence>
<comment type="caution">
    <text evidence="7">The sequence shown here is derived from an EMBL/GenBank/DDBJ whole genome shotgun (WGS) entry which is preliminary data.</text>
</comment>
<dbReference type="InterPro" id="IPR029056">
    <property type="entry name" value="Ribokinase-like"/>
</dbReference>
<dbReference type="Gene3D" id="3.40.1190.20">
    <property type="match status" value="1"/>
</dbReference>
<evidence type="ECO:0000256" key="4">
    <source>
        <dbReference type="ARBA" id="ARBA00022777"/>
    </source>
</evidence>
<dbReference type="Proteomes" id="UP000635885">
    <property type="component" value="Unassembled WGS sequence"/>
</dbReference>
<evidence type="ECO:0000313" key="8">
    <source>
        <dbReference type="Proteomes" id="UP000635885"/>
    </source>
</evidence>
<dbReference type="GO" id="GO:0016301">
    <property type="term" value="F:kinase activity"/>
    <property type="evidence" value="ECO:0007669"/>
    <property type="project" value="UniProtKB-KW"/>
</dbReference>